<protein>
    <submittedName>
        <fullName evidence="1">Uncharacterized protein</fullName>
    </submittedName>
</protein>
<gene>
    <name evidence="1" type="ORF">BDZ83DRAFT_612689</name>
</gene>
<dbReference type="Proteomes" id="UP001244207">
    <property type="component" value="Unassembled WGS sequence"/>
</dbReference>
<evidence type="ECO:0000313" key="2">
    <source>
        <dbReference type="Proteomes" id="UP001244207"/>
    </source>
</evidence>
<reference evidence="1" key="1">
    <citation type="submission" date="2021-12" db="EMBL/GenBank/DDBJ databases">
        <title>Comparative genomics, transcriptomics and evolutionary studies reveal genomic signatures of adaptation to plant cell wall in hemibiotrophic fungi.</title>
        <authorList>
            <consortium name="DOE Joint Genome Institute"/>
            <person name="Baroncelli R."/>
            <person name="Diaz J.F."/>
            <person name="Benocci T."/>
            <person name="Peng M."/>
            <person name="Battaglia E."/>
            <person name="Haridas S."/>
            <person name="Andreopoulos W."/>
            <person name="Labutti K."/>
            <person name="Pangilinan J."/>
            <person name="Floch G.L."/>
            <person name="Makela M.R."/>
            <person name="Henrissat B."/>
            <person name="Grigoriev I.V."/>
            <person name="Crouch J.A."/>
            <person name="De Vries R.P."/>
            <person name="Sukno S.A."/>
            <person name="Thon M.R."/>
        </authorList>
    </citation>
    <scope>NUCLEOTIDE SEQUENCE</scope>
    <source>
        <strain evidence="1">CBS 112980</strain>
    </source>
</reference>
<accession>A0AAD8XGS8</accession>
<dbReference type="GeneID" id="85391623"/>
<dbReference type="RefSeq" id="XP_060367464.1">
    <property type="nucleotide sequence ID" value="XM_060507724.1"/>
</dbReference>
<organism evidence="1 2">
    <name type="scientific">Glomerella acutata</name>
    <name type="common">Colletotrichum acutatum</name>
    <dbReference type="NCBI Taxonomy" id="27357"/>
    <lineage>
        <taxon>Eukaryota</taxon>
        <taxon>Fungi</taxon>
        <taxon>Dikarya</taxon>
        <taxon>Ascomycota</taxon>
        <taxon>Pezizomycotina</taxon>
        <taxon>Sordariomycetes</taxon>
        <taxon>Hypocreomycetidae</taxon>
        <taxon>Glomerellales</taxon>
        <taxon>Glomerellaceae</taxon>
        <taxon>Colletotrichum</taxon>
        <taxon>Colletotrichum acutatum species complex</taxon>
    </lineage>
</organism>
<keyword evidence="2" id="KW-1185">Reference proteome</keyword>
<proteinExistence type="predicted"/>
<dbReference type="AlphaFoldDB" id="A0AAD8XGS8"/>
<name>A0AAD8XGS8_GLOAC</name>
<evidence type="ECO:0000313" key="1">
    <source>
        <dbReference type="EMBL" id="KAK1727409.1"/>
    </source>
</evidence>
<dbReference type="EMBL" id="JAHMHS010000024">
    <property type="protein sequence ID" value="KAK1727409.1"/>
    <property type="molecule type" value="Genomic_DNA"/>
</dbReference>
<comment type="caution">
    <text evidence="1">The sequence shown here is derived from an EMBL/GenBank/DDBJ whole genome shotgun (WGS) entry which is preliminary data.</text>
</comment>
<sequence length="94" mass="10833">MIHVPIMVLLTSLPSLSPPTLRRLTYLSLFLLLLIVPCLLRHTSSAQGKQDSVGYITRCYATWSLYNAKSLIVRDYHCLYSCFRNQPFLTIKQE</sequence>